<organism evidence="8 9">
    <name type="scientific">Zophobihabitans entericus</name>
    <dbReference type="NCBI Taxonomy" id="1635327"/>
    <lineage>
        <taxon>Bacteria</taxon>
        <taxon>Pseudomonadati</taxon>
        <taxon>Pseudomonadota</taxon>
        <taxon>Gammaproteobacteria</taxon>
        <taxon>Orbales</taxon>
        <taxon>Orbaceae</taxon>
        <taxon>Zophobihabitans</taxon>
    </lineage>
</organism>
<feature type="transmembrane region" description="Helical" evidence="6">
    <location>
        <begin position="6"/>
        <end position="23"/>
    </location>
</feature>
<evidence type="ECO:0000313" key="8">
    <source>
        <dbReference type="EMBL" id="QIQ20355.1"/>
    </source>
</evidence>
<dbReference type="EMBL" id="CP050253">
    <property type="protein sequence ID" value="QIQ20355.1"/>
    <property type="molecule type" value="Genomic_DNA"/>
</dbReference>
<dbReference type="InterPro" id="IPR050448">
    <property type="entry name" value="OpgB/LTA_synthase_biosynth"/>
</dbReference>
<evidence type="ECO:0000256" key="1">
    <source>
        <dbReference type="ARBA" id="ARBA00004651"/>
    </source>
</evidence>
<evidence type="ECO:0000256" key="3">
    <source>
        <dbReference type="ARBA" id="ARBA00022692"/>
    </source>
</evidence>
<evidence type="ECO:0000313" key="9">
    <source>
        <dbReference type="Proteomes" id="UP000501168"/>
    </source>
</evidence>
<dbReference type="PANTHER" id="PTHR47371">
    <property type="entry name" value="LIPOTEICHOIC ACID SYNTHASE"/>
    <property type="match status" value="1"/>
</dbReference>
<feature type="transmembrane region" description="Helical" evidence="6">
    <location>
        <begin position="69"/>
        <end position="93"/>
    </location>
</feature>
<dbReference type="Gene3D" id="3.40.720.10">
    <property type="entry name" value="Alkaline Phosphatase, subunit A"/>
    <property type="match status" value="1"/>
</dbReference>
<dbReference type="SUPFAM" id="SSF53649">
    <property type="entry name" value="Alkaline phosphatase-like"/>
    <property type="match status" value="1"/>
</dbReference>
<sequence length="486" mass="54820">MIPFSAWFVLPILLLAPLLAAFFKQKKIQIPIIVFFTVISVTELVSIYFSGGFVDYQFYVNLNLHDIFAGLFIFKLQAALAIGSFVVLVCLLYLLTRLLRRKTNIFFRCTLIVIAIASISYKDGPINKLYQIWQITTVSRTDFVPALEQLGMTDYVMKADLQASKGKNIVVISLESFERGFLANFGVTPNLNRLSYKYTFFDHIPMTMGSSWTTASMYTYMTGMPFLVGGLTTSPLTGAQKTQLVSIGDVLHKAGYQTGYIMGNPHFAGMGHIISMFGISVISEADYPNAYPEAPFGLYDRDIFDIAKLEVEKMRTAKQPFALFISTVSTHAPDGFADERMTQIINNKYTGMDFVAASLDHSLGQFINYLEKEKLLANTVFYIFPDHLMMGAGTKTIEQLSERSRQLYLMTNATEEQLKAQTNHIIYQIDLPRLILNGAQIKTNARFLTDYLGKDTDKQSFIQHYKNTIATINYSAEVLPDDVKQE</sequence>
<keyword evidence="4 6" id="KW-1133">Transmembrane helix</keyword>
<gene>
    <name evidence="8" type="ORF">IPMB12_00865</name>
</gene>
<evidence type="ECO:0000259" key="7">
    <source>
        <dbReference type="Pfam" id="PF00884"/>
    </source>
</evidence>
<evidence type="ECO:0000256" key="2">
    <source>
        <dbReference type="ARBA" id="ARBA00022475"/>
    </source>
</evidence>
<dbReference type="GO" id="GO:0005886">
    <property type="term" value="C:plasma membrane"/>
    <property type="evidence" value="ECO:0007669"/>
    <property type="project" value="UniProtKB-SubCell"/>
</dbReference>
<feature type="transmembrane region" description="Helical" evidence="6">
    <location>
        <begin position="105"/>
        <end position="121"/>
    </location>
</feature>
<dbReference type="InParanoid" id="A0A6G9I820"/>
<reference evidence="8 9" key="1">
    <citation type="submission" date="2020-03" db="EMBL/GenBank/DDBJ databases">
        <title>Complete genome sequence of Orbus sp. IPMB12 (BCRC 80908).</title>
        <authorList>
            <person name="Lo W.-S."/>
            <person name="Chang T.-H."/>
            <person name="Kuo C.-H."/>
        </authorList>
    </citation>
    <scope>NUCLEOTIDE SEQUENCE [LARGE SCALE GENOMIC DNA]</scope>
    <source>
        <strain evidence="8 9">IPMB12</strain>
    </source>
</reference>
<dbReference type="InterPro" id="IPR000917">
    <property type="entry name" value="Sulfatase_N"/>
</dbReference>
<evidence type="ECO:0000256" key="6">
    <source>
        <dbReference type="SAM" id="Phobius"/>
    </source>
</evidence>
<keyword evidence="9" id="KW-1185">Reference proteome</keyword>
<name>A0A6G9I820_9GAMM</name>
<dbReference type="RefSeq" id="WP_166914022.1">
    <property type="nucleotide sequence ID" value="NZ_CP050253.1"/>
</dbReference>
<comment type="subcellular location">
    <subcellularLocation>
        <location evidence="1">Cell membrane</location>
        <topology evidence="1">Multi-pass membrane protein</topology>
    </subcellularLocation>
</comment>
<dbReference type="Pfam" id="PF00884">
    <property type="entry name" value="Sulfatase"/>
    <property type="match status" value="1"/>
</dbReference>
<evidence type="ECO:0000256" key="4">
    <source>
        <dbReference type="ARBA" id="ARBA00022989"/>
    </source>
</evidence>
<keyword evidence="5 6" id="KW-0472">Membrane</keyword>
<dbReference type="PANTHER" id="PTHR47371:SF3">
    <property type="entry name" value="PHOSPHOGLYCEROL TRANSFERASE I"/>
    <property type="match status" value="1"/>
</dbReference>
<dbReference type="CDD" id="cd16015">
    <property type="entry name" value="LTA_synthase"/>
    <property type="match status" value="1"/>
</dbReference>
<dbReference type="KEGG" id="orb:IPMB12_00865"/>
<dbReference type="InterPro" id="IPR017850">
    <property type="entry name" value="Alkaline_phosphatase_core_sf"/>
</dbReference>
<keyword evidence="3 6" id="KW-0812">Transmembrane</keyword>
<dbReference type="AlphaFoldDB" id="A0A6G9I820"/>
<feature type="transmembrane region" description="Helical" evidence="6">
    <location>
        <begin position="30"/>
        <end position="49"/>
    </location>
</feature>
<accession>A0A6G9I820</accession>
<dbReference type="Proteomes" id="UP000501168">
    <property type="component" value="Chromosome"/>
</dbReference>
<proteinExistence type="predicted"/>
<protein>
    <submittedName>
        <fullName evidence="8">LTA synthase family protein</fullName>
    </submittedName>
</protein>
<feature type="domain" description="Sulfatase N-terminal" evidence="7">
    <location>
        <begin position="167"/>
        <end position="391"/>
    </location>
</feature>
<evidence type="ECO:0000256" key="5">
    <source>
        <dbReference type="ARBA" id="ARBA00023136"/>
    </source>
</evidence>
<keyword evidence="2" id="KW-1003">Cell membrane</keyword>